<evidence type="ECO:0000256" key="1">
    <source>
        <dbReference type="SAM" id="MobiDB-lite"/>
    </source>
</evidence>
<feature type="region of interest" description="Disordered" evidence="1">
    <location>
        <begin position="383"/>
        <end position="408"/>
    </location>
</feature>
<feature type="compositionally biased region" description="Polar residues" evidence="1">
    <location>
        <begin position="225"/>
        <end position="234"/>
    </location>
</feature>
<feature type="region of interest" description="Disordered" evidence="1">
    <location>
        <begin position="129"/>
        <end position="167"/>
    </location>
</feature>
<dbReference type="RefSeq" id="WP_183371015.1">
    <property type="nucleotide sequence ID" value="NZ_BAABHL010000040.1"/>
</dbReference>
<comment type="caution">
    <text evidence="2">The sequence shown here is derived from an EMBL/GenBank/DDBJ whole genome shotgun (WGS) entry which is preliminary data.</text>
</comment>
<sequence>MALERIASMDSAAARADAAEILRIVAAVRTAAGRLTEAFTPTPGLAGSAARAAEGAAADLVDRLADTGEHLTKGGAVLGQTAGVLASSESMQGRIAGLSVARRMPGGPGMADRVSAAVHQLMAATYNAPMAGNSSSVENAARDRPTERRDRVSGTLPGGVDGIAGTRVDAVTGPSALSASGDVGTGRVFAGPVFADGAVTPPTGSGAGGTPTVGPAGPAPTASSMDTPTPSPSVESVIGGEGPSGAAPASSAPAPVPSTARPSSTTGSTIRPTTGWTLGATNGSTDGDAPPFVPLGGPPTVPGAPSQTSVAPRAVATVAPQTGGPSAQPVSTARTASATPAAGPGAVRRNDEDRARPTAGYLRSLREGELLLGSTPMVTPAVLAPPTGAVESAPVADAEVEQEIDRTL</sequence>
<feature type="compositionally biased region" description="Polar residues" evidence="1">
    <location>
        <begin position="267"/>
        <end position="285"/>
    </location>
</feature>
<dbReference type="Proteomes" id="UP000551501">
    <property type="component" value="Unassembled WGS sequence"/>
</dbReference>
<feature type="compositionally biased region" description="Basic and acidic residues" evidence="1">
    <location>
        <begin position="140"/>
        <end position="152"/>
    </location>
</feature>
<dbReference type="EMBL" id="JACIFP010000001">
    <property type="protein sequence ID" value="MBB4136030.1"/>
    <property type="molecule type" value="Genomic_DNA"/>
</dbReference>
<evidence type="ECO:0000313" key="2">
    <source>
        <dbReference type="EMBL" id="MBB4136030.1"/>
    </source>
</evidence>
<feature type="compositionally biased region" description="Pro residues" evidence="1">
    <location>
        <begin position="291"/>
        <end position="302"/>
    </location>
</feature>
<gene>
    <name evidence="2" type="ORF">BKA16_002582</name>
</gene>
<keyword evidence="3" id="KW-1185">Reference proteome</keyword>
<protein>
    <submittedName>
        <fullName evidence="2">Uncharacterized protein</fullName>
    </submittedName>
</protein>
<reference evidence="2 3" key="1">
    <citation type="submission" date="2020-08" db="EMBL/GenBank/DDBJ databases">
        <title>Sequencing the genomes of 1000 actinobacteria strains.</title>
        <authorList>
            <person name="Klenk H.-P."/>
        </authorList>
    </citation>
    <scope>NUCLEOTIDE SEQUENCE [LARGE SCALE GENOMIC DNA]</scope>
    <source>
        <strain evidence="2 3">DSM 45298</strain>
    </source>
</reference>
<proteinExistence type="predicted"/>
<feature type="compositionally biased region" description="Low complexity" evidence="1">
    <location>
        <begin position="329"/>
        <end position="347"/>
    </location>
</feature>
<dbReference type="AlphaFoldDB" id="A0A840F729"/>
<accession>A0A840F729</accession>
<feature type="compositionally biased region" description="Low complexity" evidence="1">
    <location>
        <begin position="244"/>
        <end position="266"/>
    </location>
</feature>
<organism evidence="2 3">
    <name type="scientific">Gordonia humi</name>
    <dbReference type="NCBI Taxonomy" id="686429"/>
    <lineage>
        <taxon>Bacteria</taxon>
        <taxon>Bacillati</taxon>
        <taxon>Actinomycetota</taxon>
        <taxon>Actinomycetes</taxon>
        <taxon>Mycobacteriales</taxon>
        <taxon>Gordoniaceae</taxon>
        <taxon>Gordonia</taxon>
    </lineage>
</organism>
<feature type="region of interest" description="Disordered" evidence="1">
    <location>
        <begin position="200"/>
        <end position="358"/>
    </location>
</feature>
<evidence type="ECO:0000313" key="3">
    <source>
        <dbReference type="Proteomes" id="UP000551501"/>
    </source>
</evidence>
<feature type="compositionally biased region" description="Low complexity" evidence="1">
    <location>
        <begin position="212"/>
        <end position="224"/>
    </location>
</feature>
<name>A0A840F729_9ACTN</name>